<evidence type="ECO:0000313" key="3">
    <source>
        <dbReference type="Proteomes" id="UP000489600"/>
    </source>
</evidence>
<name>A0A565BJS9_9BRAS</name>
<comment type="caution">
    <text evidence="2">The sequence shown here is derived from an EMBL/GenBank/DDBJ whole genome shotgun (WGS) entry which is preliminary data.</text>
</comment>
<dbReference type="GO" id="GO:0009228">
    <property type="term" value="P:thiamine biosynthetic process"/>
    <property type="evidence" value="ECO:0007669"/>
    <property type="project" value="InterPro"/>
</dbReference>
<reference evidence="2" key="1">
    <citation type="submission" date="2019-07" db="EMBL/GenBank/DDBJ databases">
        <authorList>
            <person name="Dittberner H."/>
        </authorList>
    </citation>
    <scope>NUCLEOTIDE SEQUENCE [LARGE SCALE GENOMIC DNA]</scope>
</reference>
<organism evidence="2 3">
    <name type="scientific">Arabis nemorensis</name>
    <dbReference type="NCBI Taxonomy" id="586526"/>
    <lineage>
        <taxon>Eukaryota</taxon>
        <taxon>Viridiplantae</taxon>
        <taxon>Streptophyta</taxon>
        <taxon>Embryophyta</taxon>
        <taxon>Tracheophyta</taxon>
        <taxon>Spermatophyta</taxon>
        <taxon>Magnoliopsida</taxon>
        <taxon>eudicotyledons</taxon>
        <taxon>Gunneridae</taxon>
        <taxon>Pentapetalae</taxon>
        <taxon>rosids</taxon>
        <taxon>malvids</taxon>
        <taxon>Brassicales</taxon>
        <taxon>Brassicaceae</taxon>
        <taxon>Arabideae</taxon>
        <taxon>Arabis</taxon>
    </lineage>
</organism>
<dbReference type="GO" id="GO:0051536">
    <property type="term" value="F:iron-sulfur cluster binding"/>
    <property type="evidence" value="ECO:0007669"/>
    <property type="project" value="InterPro"/>
</dbReference>
<proteinExistence type="predicted"/>
<evidence type="ECO:0000256" key="1">
    <source>
        <dbReference type="SAM" id="MobiDB-lite"/>
    </source>
</evidence>
<dbReference type="Proteomes" id="UP000489600">
    <property type="component" value="Unassembled WGS sequence"/>
</dbReference>
<evidence type="ECO:0000313" key="2">
    <source>
        <dbReference type="EMBL" id="VVB01851.1"/>
    </source>
</evidence>
<dbReference type="AlphaFoldDB" id="A0A565BJS9"/>
<gene>
    <name evidence="2" type="ORF">ANE_LOCUS12295</name>
</gene>
<sequence length="187" mass="21609">MLIHGSYRCIVILATSCDICRYGFCTQYLDVCPAATRFKKETSIRATLTFDPPTTNSERAKQRKHTIDPSSPDFQPIPSFEECFPKSTKEHKEVVHEDTGHVPFRRVHLSIGEPAFDTYDTSGPQNVNPHIGPAKLRKEWVDRHEKLGTPRCTQMLMRTCQLSYRFLYSHLSMYYAKQGIITEEMLY</sequence>
<dbReference type="OrthoDB" id="1737160at2759"/>
<dbReference type="PANTHER" id="PTHR30557:SF1">
    <property type="entry name" value="PHOSPHOMETHYLPYRIMIDINE SYNTHASE, CHLOROPLASTIC"/>
    <property type="match status" value="1"/>
</dbReference>
<feature type="region of interest" description="Disordered" evidence="1">
    <location>
        <begin position="49"/>
        <end position="76"/>
    </location>
</feature>
<dbReference type="InterPro" id="IPR002817">
    <property type="entry name" value="ThiC/BzaA/B"/>
</dbReference>
<dbReference type="PANTHER" id="PTHR30557">
    <property type="entry name" value="THIAMINE BIOSYNTHESIS PROTEIN THIC"/>
    <property type="match status" value="1"/>
</dbReference>
<accession>A0A565BJS9</accession>
<protein>
    <submittedName>
        <fullName evidence="2">Uncharacterized protein</fullName>
    </submittedName>
</protein>
<keyword evidence="3" id="KW-1185">Reference proteome</keyword>
<dbReference type="EMBL" id="CABITT030000004">
    <property type="protein sequence ID" value="VVB01851.1"/>
    <property type="molecule type" value="Genomic_DNA"/>
</dbReference>